<evidence type="ECO:0000313" key="2">
    <source>
        <dbReference type="Proteomes" id="UP001595909"/>
    </source>
</evidence>
<comment type="caution">
    <text evidence="1">The sequence shown here is derived from an EMBL/GenBank/DDBJ whole genome shotgun (WGS) entry which is preliminary data.</text>
</comment>
<accession>A0ABV9RDS6</accession>
<evidence type="ECO:0000313" key="1">
    <source>
        <dbReference type="EMBL" id="MFC4831900.1"/>
    </source>
</evidence>
<proteinExistence type="predicted"/>
<gene>
    <name evidence="1" type="ORF">ACFPEL_05710</name>
</gene>
<organism evidence="1 2">
    <name type="scientific">Actinomycetospora chibensis</name>
    <dbReference type="NCBI Taxonomy" id="663606"/>
    <lineage>
        <taxon>Bacteria</taxon>
        <taxon>Bacillati</taxon>
        <taxon>Actinomycetota</taxon>
        <taxon>Actinomycetes</taxon>
        <taxon>Pseudonocardiales</taxon>
        <taxon>Pseudonocardiaceae</taxon>
        <taxon>Actinomycetospora</taxon>
    </lineage>
</organism>
<keyword evidence="2" id="KW-1185">Reference proteome</keyword>
<dbReference type="Proteomes" id="UP001595909">
    <property type="component" value="Unassembled WGS sequence"/>
</dbReference>
<sequence>MHDHPEHLTDRLIERLAELDACDGYVVLVRDAQTGETDAHGPFDGLDALCAADRTRVRFDLDELDDIEVTIARLHYQAVP</sequence>
<name>A0ABV9RDS6_9PSEU</name>
<dbReference type="RefSeq" id="WP_274191999.1">
    <property type="nucleotide sequence ID" value="NZ_BAABHN010000011.1"/>
</dbReference>
<reference evidence="2" key="1">
    <citation type="journal article" date="2019" name="Int. J. Syst. Evol. Microbiol.">
        <title>The Global Catalogue of Microorganisms (GCM) 10K type strain sequencing project: providing services to taxonomists for standard genome sequencing and annotation.</title>
        <authorList>
            <consortium name="The Broad Institute Genomics Platform"/>
            <consortium name="The Broad Institute Genome Sequencing Center for Infectious Disease"/>
            <person name="Wu L."/>
            <person name="Ma J."/>
        </authorList>
    </citation>
    <scope>NUCLEOTIDE SEQUENCE [LARGE SCALE GENOMIC DNA]</scope>
    <source>
        <strain evidence="2">CCUG 50347</strain>
    </source>
</reference>
<dbReference type="EMBL" id="JBHSIM010000011">
    <property type="protein sequence ID" value="MFC4831900.1"/>
    <property type="molecule type" value="Genomic_DNA"/>
</dbReference>
<protein>
    <submittedName>
        <fullName evidence="1">Uncharacterized protein</fullName>
    </submittedName>
</protein>